<keyword evidence="5 8" id="KW-1133">Transmembrane helix</keyword>
<dbReference type="Pfam" id="PF01040">
    <property type="entry name" value="UbiA"/>
    <property type="match status" value="1"/>
</dbReference>
<accession>A0A6P4BBK9</accession>
<evidence type="ECO:0000313" key="9">
    <source>
        <dbReference type="Proteomes" id="UP000515211"/>
    </source>
</evidence>
<proteinExistence type="inferred from homology"/>
<comment type="subcellular location">
    <subcellularLocation>
        <location evidence="1">Plastid</location>
        <location evidence="1">Chloroplast membrane</location>
        <topology evidence="1">Multi-pass membrane protein</topology>
    </subcellularLocation>
</comment>
<feature type="region of interest" description="Disordered" evidence="7">
    <location>
        <begin position="73"/>
        <end position="94"/>
    </location>
</feature>
<protein>
    <submittedName>
        <fullName evidence="10">Naringenin 8-dimethylallyltransferase 2, chloroplastic-like</fullName>
    </submittedName>
</protein>
<evidence type="ECO:0000256" key="4">
    <source>
        <dbReference type="ARBA" id="ARBA00022692"/>
    </source>
</evidence>
<dbReference type="InterPro" id="IPR000537">
    <property type="entry name" value="UbiA_prenyltransferase"/>
</dbReference>
<feature type="transmembrane region" description="Helical" evidence="8">
    <location>
        <begin position="241"/>
        <end position="262"/>
    </location>
</feature>
<evidence type="ECO:0000313" key="10">
    <source>
        <dbReference type="RefSeq" id="XP_015936951.1"/>
    </source>
</evidence>
<feature type="transmembrane region" description="Helical" evidence="8">
    <location>
        <begin position="385"/>
        <end position="401"/>
    </location>
</feature>
<reference evidence="9" key="1">
    <citation type="journal article" date="2016" name="Nat. Genet.">
        <title>The genome sequences of Arachis duranensis and Arachis ipaensis, the diploid ancestors of cultivated peanut.</title>
        <authorList>
            <person name="Bertioli D.J."/>
            <person name="Cannon S.B."/>
            <person name="Froenicke L."/>
            <person name="Huang G."/>
            <person name="Farmer A.D."/>
            <person name="Cannon E.K."/>
            <person name="Liu X."/>
            <person name="Gao D."/>
            <person name="Clevenger J."/>
            <person name="Dash S."/>
            <person name="Ren L."/>
            <person name="Moretzsohn M.C."/>
            <person name="Shirasawa K."/>
            <person name="Huang W."/>
            <person name="Vidigal B."/>
            <person name="Abernathy B."/>
            <person name="Chu Y."/>
            <person name="Niederhuth C.E."/>
            <person name="Umale P."/>
            <person name="Araujo A.C."/>
            <person name="Kozik A."/>
            <person name="Kim K.D."/>
            <person name="Burow M.D."/>
            <person name="Varshney R.K."/>
            <person name="Wang X."/>
            <person name="Zhang X."/>
            <person name="Barkley N."/>
            <person name="Guimaraes P.M."/>
            <person name="Isobe S."/>
            <person name="Guo B."/>
            <person name="Liao B."/>
            <person name="Stalker H.T."/>
            <person name="Schmitz R.J."/>
            <person name="Scheffler B.E."/>
            <person name="Leal-Bertioli S.C."/>
            <person name="Xun X."/>
            <person name="Jackson S.A."/>
            <person name="Michelmore R."/>
            <person name="Ozias-Akins P."/>
        </authorList>
    </citation>
    <scope>NUCLEOTIDE SEQUENCE [LARGE SCALE GENOMIC DNA]</scope>
    <source>
        <strain evidence="9">cv. V14167</strain>
    </source>
</reference>
<feature type="transmembrane region" description="Helical" evidence="8">
    <location>
        <begin position="214"/>
        <end position="235"/>
    </location>
</feature>
<dbReference type="PANTHER" id="PTHR43009:SF6">
    <property type="entry name" value="HOMOGENTISATE PHYTYLTRANSFERASE 1, CHLOROPLASTIC"/>
    <property type="match status" value="1"/>
</dbReference>
<dbReference type="RefSeq" id="XP_015936951.1">
    <property type="nucleotide sequence ID" value="XM_016081465.2"/>
</dbReference>
<dbReference type="InterPro" id="IPR044878">
    <property type="entry name" value="UbiA_sf"/>
</dbReference>
<feature type="transmembrane region" description="Helical" evidence="8">
    <location>
        <begin position="274"/>
        <end position="293"/>
    </location>
</feature>
<dbReference type="Proteomes" id="UP000515211">
    <property type="component" value="Chromosome 8"/>
</dbReference>
<evidence type="ECO:0000256" key="6">
    <source>
        <dbReference type="ARBA" id="ARBA00023136"/>
    </source>
</evidence>
<name>A0A6P4BBK9_ARADU</name>
<evidence type="ECO:0000256" key="3">
    <source>
        <dbReference type="ARBA" id="ARBA00022679"/>
    </source>
</evidence>
<feature type="transmembrane region" description="Helical" evidence="8">
    <location>
        <begin position="112"/>
        <end position="131"/>
    </location>
</feature>
<keyword evidence="9" id="KW-1185">Reference proteome</keyword>
<evidence type="ECO:0000256" key="2">
    <source>
        <dbReference type="ARBA" id="ARBA00005985"/>
    </source>
</evidence>
<evidence type="ECO:0000256" key="8">
    <source>
        <dbReference type="SAM" id="Phobius"/>
    </source>
</evidence>
<feature type="transmembrane region" description="Helical" evidence="8">
    <location>
        <begin position="186"/>
        <end position="207"/>
    </location>
</feature>
<comment type="similarity">
    <text evidence="2">Belongs to the UbiA prenyltransferase family.</text>
</comment>
<dbReference type="KEGG" id="adu:107462797"/>
<dbReference type="GeneID" id="107462797"/>
<reference evidence="10" key="2">
    <citation type="submission" date="2025-08" db="UniProtKB">
        <authorList>
            <consortium name="RefSeq"/>
        </authorList>
    </citation>
    <scope>IDENTIFICATION</scope>
    <source>
        <tissue evidence="10">Whole plant</tissue>
    </source>
</reference>
<dbReference type="Gene3D" id="1.20.120.1780">
    <property type="entry name" value="UbiA prenyltransferase"/>
    <property type="match status" value="1"/>
</dbReference>
<feature type="transmembrane region" description="Helical" evidence="8">
    <location>
        <begin position="313"/>
        <end position="334"/>
    </location>
</feature>
<keyword evidence="6 8" id="KW-0472">Membrane</keyword>
<gene>
    <name evidence="10" type="primary">LOC107462797</name>
</gene>
<dbReference type="PANTHER" id="PTHR43009">
    <property type="entry name" value="HOMOGENTISATE SOLANESYLTRANSFERASE, CHLOROPLASTIC"/>
    <property type="match status" value="1"/>
</dbReference>
<evidence type="ECO:0000256" key="7">
    <source>
        <dbReference type="SAM" id="MobiDB-lite"/>
    </source>
</evidence>
<feature type="compositionally biased region" description="Basic and acidic residues" evidence="7">
    <location>
        <begin position="81"/>
        <end position="94"/>
    </location>
</feature>
<organism evidence="9 10">
    <name type="scientific">Arachis duranensis</name>
    <name type="common">Wild peanut</name>
    <dbReference type="NCBI Taxonomy" id="130453"/>
    <lineage>
        <taxon>Eukaryota</taxon>
        <taxon>Viridiplantae</taxon>
        <taxon>Streptophyta</taxon>
        <taxon>Embryophyta</taxon>
        <taxon>Tracheophyta</taxon>
        <taxon>Spermatophyta</taxon>
        <taxon>Magnoliopsida</taxon>
        <taxon>eudicotyledons</taxon>
        <taxon>Gunneridae</taxon>
        <taxon>Pentapetalae</taxon>
        <taxon>rosids</taxon>
        <taxon>fabids</taxon>
        <taxon>Fabales</taxon>
        <taxon>Fabaceae</taxon>
        <taxon>Papilionoideae</taxon>
        <taxon>50 kb inversion clade</taxon>
        <taxon>dalbergioids sensu lato</taxon>
        <taxon>Dalbergieae</taxon>
        <taxon>Pterocarpus clade</taxon>
        <taxon>Arachis</taxon>
    </lineage>
</organism>
<dbReference type="Gene3D" id="1.10.357.140">
    <property type="entry name" value="UbiA prenyltransferase"/>
    <property type="match status" value="1"/>
</dbReference>
<sequence length="402" mass="44533">MAFGHLVSIPRSTSSVATVGSYGTRALWQSNRNVTKEQSIKTCLQHNISKLHYKGIEGGSTTHHKIHKTSLINARSSAQSHESEPQAHEKSQNDPLESIKRALLIFLKFSRLYVFFGMMIPAGLSSSFLAVDNFSEISPILLVKGILQYMVPFFFTFQFNVGVNQVSDIEIDMINKPDLPLATGEYSFTFGVILVASFLLTSLGLAWMVGSKPLIWSIIVAAGLMAAYSINLPLLRWKRSTILTVLSNAMSMMASFHIGPFLHMKTFVLKKAATFSRSMLLSCFVVGCLYTVISISKDLADVEGDKAAGLKTLAIRLGVKQVFWLCISLIQMAYGIAITMGALSPVLWSKIVTVLTHVIMLLYVWNHAVNSVDLSSKDSLQSFHMFMFKLVTVECVLVLFVR</sequence>
<keyword evidence="4 8" id="KW-0812">Transmembrane</keyword>
<dbReference type="AlphaFoldDB" id="A0A6P4BBK9"/>
<feature type="transmembrane region" description="Helical" evidence="8">
    <location>
        <begin position="346"/>
        <end position="365"/>
    </location>
</feature>
<dbReference type="GO" id="GO:0016765">
    <property type="term" value="F:transferase activity, transferring alkyl or aryl (other than methyl) groups"/>
    <property type="evidence" value="ECO:0007669"/>
    <property type="project" value="InterPro"/>
</dbReference>
<keyword evidence="3" id="KW-0808">Transferase</keyword>
<evidence type="ECO:0000256" key="1">
    <source>
        <dbReference type="ARBA" id="ARBA00004508"/>
    </source>
</evidence>
<dbReference type="GO" id="GO:0031969">
    <property type="term" value="C:chloroplast membrane"/>
    <property type="evidence" value="ECO:0007669"/>
    <property type="project" value="UniProtKB-SubCell"/>
</dbReference>
<evidence type="ECO:0000256" key="5">
    <source>
        <dbReference type="ARBA" id="ARBA00022989"/>
    </source>
</evidence>